<sequence length="490" mass="53187">MSRDSSARGRTPIINSLHKFGVSRKVPLVNFQSGTNGSEGLTSTSREASVLVPPFGLSFHLVDFLMVLGASIAVALAVASSALHLDRLVPISLLLSLSYVMECRSDMDNQRSAVTQAFLDSFVAQVVALKAETTAPRSFTEPFLVMAGISRNWAELNMRSVMVYHGKPTGLFDRMKLSTGDGVVETTEAVSEDKLSILEETVGYTVSPVDTVLVTPGKRKNDVASGDLVGPSRRQKIVTRKPPLGGPGLKPKTSGTPTSAATRRVFTSTDSDSTSSATSDSCFSPSKTEGRSGAGRGVSKSPSRGSSPEASRDVEVNPSDPFVPDWKLTNGTLLDTPNLFREFMMGVRPPAEESRDIYMEGVLENRDLKKQLSSLQEKYTTLESNVMSLQFDKEQSAQLVKDMDIKNRQAQTVMQDDLNKKVKVIENMTKDQGVRLGKIGKEPGDDPKYDPSALSKLKELSNEFDDATFPAMATISSMHVASLSEIQEFL</sequence>
<keyword evidence="3" id="KW-1185">Reference proteome</keyword>
<feature type="compositionally biased region" description="Low complexity" evidence="1">
    <location>
        <begin position="267"/>
        <end position="281"/>
    </location>
</feature>
<name>A0A5N6PUI8_9ASTR</name>
<dbReference type="AlphaFoldDB" id="A0A5N6PUI8"/>
<evidence type="ECO:0000313" key="2">
    <source>
        <dbReference type="EMBL" id="KAD7117184.1"/>
    </source>
</evidence>
<evidence type="ECO:0000256" key="1">
    <source>
        <dbReference type="SAM" id="MobiDB-lite"/>
    </source>
</evidence>
<dbReference type="Proteomes" id="UP000326396">
    <property type="component" value="Linkage Group LG10"/>
</dbReference>
<evidence type="ECO:0000313" key="3">
    <source>
        <dbReference type="Proteomes" id="UP000326396"/>
    </source>
</evidence>
<comment type="caution">
    <text evidence="2">The sequence shown here is derived from an EMBL/GenBank/DDBJ whole genome shotgun (WGS) entry which is preliminary data.</text>
</comment>
<gene>
    <name evidence="2" type="ORF">E3N88_04452</name>
</gene>
<reference evidence="2 3" key="1">
    <citation type="submission" date="2019-05" db="EMBL/GenBank/DDBJ databases">
        <title>Mikania micrantha, genome provides insights into the molecular mechanism of rapid growth.</title>
        <authorList>
            <person name="Liu B."/>
        </authorList>
    </citation>
    <scope>NUCLEOTIDE SEQUENCE [LARGE SCALE GENOMIC DNA]</scope>
    <source>
        <strain evidence="2">NLD-2019</strain>
        <tissue evidence="2">Leaf</tissue>
    </source>
</reference>
<organism evidence="2 3">
    <name type="scientific">Mikania micrantha</name>
    <name type="common">bitter vine</name>
    <dbReference type="NCBI Taxonomy" id="192012"/>
    <lineage>
        <taxon>Eukaryota</taxon>
        <taxon>Viridiplantae</taxon>
        <taxon>Streptophyta</taxon>
        <taxon>Embryophyta</taxon>
        <taxon>Tracheophyta</taxon>
        <taxon>Spermatophyta</taxon>
        <taxon>Magnoliopsida</taxon>
        <taxon>eudicotyledons</taxon>
        <taxon>Gunneridae</taxon>
        <taxon>Pentapetalae</taxon>
        <taxon>asterids</taxon>
        <taxon>campanulids</taxon>
        <taxon>Asterales</taxon>
        <taxon>Asteraceae</taxon>
        <taxon>Asteroideae</taxon>
        <taxon>Heliantheae alliance</taxon>
        <taxon>Eupatorieae</taxon>
        <taxon>Mikania</taxon>
    </lineage>
</organism>
<dbReference type="EMBL" id="SZYD01000002">
    <property type="protein sequence ID" value="KAD7117184.1"/>
    <property type="molecule type" value="Genomic_DNA"/>
</dbReference>
<feature type="compositionally biased region" description="Polar residues" evidence="1">
    <location>
        <begin position="300"/>
        <end position="309"/>
    </location>
</feature>
<proteinExistence type="predicted"/>
<protein>
    <submittedName>
        <fullName evidence="2">Uncharacterized protein</fullName>
    </submittedName>
</protein>
<feature type="compositionally biased region" description="Low complexity" evidence="1">
    <location>
        <begin position="249"/>
        <end position="258"/>
    </location>
</feature>
<feature type="region of interest" description="Disordered" evidence="1">
    <location>
        <begin position="217"/>
        <end position="323"/>
    </location>
</feature>
<accession>A0A5N6PUI8</accession>